<dbReference type="Ensembl" id="ENSTMTT00000018163.1">
    <property type="protein sequence ID" value="ENSTMTP00000017544.1"/>
    <property type="gene ID" value="ENSTMTG00000012888.1"/>
</dbReference>
<reference evidence="1" key="1">
    <citation type="submission" date="2025-08" db="UniProtKB">
        <authorList>
            <consortium name="Ensembl"/>
        </authorList>
    </citation>
    <scope>IDENTIFICATION</scope>
</reference>
<reference evidence="1" key="2">
    <citation type="submission" date="2025-09" db="UniProtKB">
        <authorList>
            <consortium name="Ensembl"/>
        </authorList>
    </citation>
    <scope>IDENTIFICATION</scope>
</reference>
<dbReference type="AlphaFoldDB" id="A0A674JDW1"/>
<dbReference type="InParanoid" id="A0A674JDW1"/>
<dbReference type="Proteomes" id="UP000472274">
    <property type="component" value="Unplaced"/>
</dbReference>
<evidence type="ECO:0000313" key="2">
    <source>
        <dbReference type="Proteomes" id="UP000472274"/>
    </source>
</evidence>
<sequence length="141" mass="15456">MFPMVTACNQQTLPVLQQISQLLSLLHQGQFQPKPNHRGNKYTGKRDYQRNAGLDADCLTIKDSGQGESEADDRDSENGLNLSIDQLVGEELQSLLDGALPSSSHKITFTHMNHHIGIHLILNCADIQNRIVLLPGSVGSS</sequence>
<proteinExistence type="predicted"/>
<evidence type="ECO:0000313" key="1">
    <source>
        <dbReference type="Ensembl" id="ENSTMTP00000017544.1"/>
    </source>
</evidence>
<protein>
    <submittedName>
        <fullName evidence="1">Uncharacterized protein</fullName>
    </submittedName>
</protein>
<name>A0A674JDW1_9SAUR</name>
<keyword evidence="2" id="KW-1185">Reference proteome</keyword>
<dbReference type="GeneTree" id="ENSGT00940000181346"/>
<accession>A0A674JDW1</accession>
<organism evidence="1 2">
    <name type="scientific">Terrapene triunguis</name>
    <name type="common">Three-toed box turtle</name>
    <dbReference type="NCBI Taxonomy" id="2587831"/>
    <lineage>
        <taxon>Eukaryota</taxon>
        <taxon>Metazoa</taxon>
        <taxon>Chordata</taxon>
        <taxon>Craniata</taxon>
        <taxon>Vertebrata</taxon>
        <taxon>Euteleostomi</taxon>
        <taxon>Archelosauria</taxon>
        <taxon>Testudinata</taxon>
        <taxon>Testudines</taxon>
        <taxon>Cryptodira</taxon>
        <taxon>Durocryptodira</taxon>
        <taxon>Testudinoidea</taxon>
        <taxon>Emydidae</taxon>
        <taxon>Terrapene</taxon>
    </lineage>
</organism>